<dbReference type="InterPro" id="IPR009229">
    <property type="entry name" value="AgrD"/>
</dbReference>
<evidence type="ECO:0000313" key="1">
    <source>
        <dbReference type="EMBL" id="MDW2796593.1"/>
    </source>
</evidence>
<dbReference type="EMBL" id="JAWONS010000096">
    <property type="protein sequence ID" value="MDW2796593.1"/>
    <property type="molecule type" value="Genomic_DNA"/>
</dbReference>
<dbReference type="RefSeq" id="WP_318062857.1">
    <property type="nucleotide sequence ID" value="NZ_JAWONS010000096.1"/>
</dbReference>
<evidence type="ECO:0000313" key="2">
    <source>
        <dbReference type="Proteomes" id="UP001276854"/>
    </source>
</evidence>
<name>A0ABU4GG38_9CLOT</name>
<accession>A0ABU4GG38</accession>
<organism evidence="1 2">
    <name type="scientific">Clostridium boliviensis</name>
    <dbReference type="NCBI Taxonomy" id="318465"/>
    <lineage>
        <taxon>Bacteria</taxon>
        <taxon>Bacillati</taxon>
        <taxon>Bacillota</taxon>
        <taxon>Clostridia</taxon>
        <taxon>Eubacteriales</taxon>
        <taxon>Clostridiaceae</taxon>
        <taxon>Clostridium</taxon>
    </lineage>
</organism>
<dbReference type="NCBIfam" id="TIGR04223">
    <property type="entry name" value="quorum_AgrD"/>
    <property type="match status" value="1"/>
</dbReference>
<reference evidence="1 2" key="1">
    <citation type="submission" date="2023-10" db="EMBL/GenBank/DDBJ databases">
        <title>A novel Glycoside Hydrolase 43-Like Enzyme from Clostrdium boliviensis is an Endo-xylanase, and a Candidate for Xylooligosaccharides Production from Different Xylan Substrates.</title>
        <authorList>
            <person name="Alvarez M.T."/>
            <person name="Rocabado-Villegas L.R."/>
            <person name="Salas-Veizaga D.M."/>
            <person name="Linares-Pasten J.A."/>
            <person name="Gudmundsdottir E.E."/>
            <person name="Hreggvidsson G.O."/>
            <person name="Adlercreutz P."/>
            <person name="Nordberg Karlsson E."/>
        </authorList>
    </citation>
    <scope>NUCLEOTIDE SEQUENCE [LARGE SCALE GENOMIC DNA]</scope>
    <source>
        <strain evidence="1 2">E-1</strain>
    </source>
</reference>
<keyword evidence="2" id="KW-1185">Reference proteome</keyword>
<protein>
    <submittedName>
        <fullName evidence="1">Cyclic lactone autoinducer peptide</fullName>
    </submittedName>
</protein>
<comment type="caution">
    <text evidence="1">The sequence shown here is derived from an EMBL/GenBank/DDBJ whole genome shotgun (WGS) entry which is preliminary data.</text>
</comment>
<proteinExistence type="predicted"/>
<gene>
    <name evidence="1" type="ORF">RZO55_03250</name>
</gene>
<dbReference type="Proteomes" id="UP001276854">
    <property type="component" value="Unassembled WGS sequence"/>
</dbReference>
<sequence>MKQELKKLTYKIASGILLNSAKKEVNSSCFFIGYQPEIPDTAKKLRKF</sequence>